<dbReference type="InterPro" id="IPR020103">
    <property type="entry name" value="PsdUridine_synth_cat_dom_sf"/>
</dbReference>
<evidence type="ECO:0000313" key="4">
    <source>
        <dbReference type="EMBL" id="EFJ45168.1"/>
    </source>
</evidence>
<feature type="domain" description="TRUD" evidence="3">
    <location>
        <begin position="13"/>
        <end position="221"/>
    </location>
</feature>
<comment type="similarity">
    <text evidence="1">Belongs to the pseudouridine synthase TruD family.</text>
</comment>
<dbReference type="PANTHER" id="PTHR13326:SF21">
    <property type="entry name" value="PSEUDOURIDYLATE SYNTHASE PUS7L"/>
    <property type="match status" value="1"/>
</dbReference>
<dbReference type="InterPro" id="IPR011760">
    <property type="entry name" value="PsdUridine_synth_TruD_insert"/>
</dbReference>
<gene>
    <name evidence="4" type="ORF">VOLCADRAFT_64047</name>
</gene>
<dbReference type="InParanoid" id="D8U585"/>
<dbReference type="AlphaFoldDB" id="D8U585"/>
<proteinExistence type="inferred from homology"/>
<dbReference type="Gene3D" id="3.30.2350.20">
    <property type="entry name" value="TruD, catalytic domain"/>
    <property type="match status" value="2"/>
</dbReference>
<reference evidence="4 5" key="1">
    <citation type="journal article" date="2010" name="Science">
        <title>Genomic analysis of organismal complexity in the multicellular green alga Volvox carteri.</title>
        <authorList>
            <person name="Prochnik S.E."/>
            <person name="Umen J."/>
            <person name="Nedelcu A.M."/>
            <person name="Hallmann A."/>
            <person name="Miller S.M."/>
            <person name="Nishii I."/>
            <person name="Ferris P."/>
            <person name="Kuo A."/>
            <person name="Mitros T."/>
            <person name="Fritz-Laylin L.K."/>
            <person name="Hellsten U."/>
            <person name="Chapman J."/>
            <person name="Simakov O."/>
            <person name="Rensing S.A."/>
            <person name="Terry A."/>
            <person name="Pangilinan J."/>
            <person name="Kapitonov V."/>
            <person name="Jurka J."/>
            <person name="Salamov A."/>
            <person name="Shapiro H."/>
            <person name="Schmutz J."/>
            <person name="Grimwood J."/>
            <person name="Lindquist E."/>
            <person name="Lucas S."/>
            <person name="Grigoriev I.V."/>
            <person name="Schmitt R."/>
            <person name="Kirk D."/>
            <person name="Rokhsar D.S."/>
        </authorList>
    </citation>
    <scope>NUCLEOTIDE SEQUENCE [LARGE SCALE GENOMIC DNA]</scope>
    <source>
        <strain evidence="5">f. Nagariensis / Eve</strain>
    </source>
</reference>
<dbReference type="GeneID" id="9616574"/>
<feature type="non-terminal residue" evidence="4">
    <location>
        <position position="1"/>
    </location>
</feature>
<keyword evidence="2" id="KW-0413">Isomerase</keyword>
<dbReference type="PANTHER" id="PTHR13326">
    <property type="entry name" value="TRNA PSEUDOURIDINE SYNTHASE D"/>
    <property type="match status" value="1"/>
</dbReference>
<dbReference type="SUPFAM" id="SSF55120">
    <property type="entry name" value="Pseudouridine synthase"/>
    <property type="match status" value="1"/>
</dbReference>
<evidence type="ECO:0000256" key="2">
    <source>
        <dbReference type="ARBA" id="ARBA00023235"/>
    </source>
</evidence>
<dbReference type="KEGG" id="vcn:VOLCADRAFT_64047"/>
<accession>D8U585</accession>
<dbReference type="GO" id="GO:0005634">
    <property type="term" value="C:nucleus"/>
    <property type="evidence" value="ECO:0007669"/>
    <property type="project" value="TreeGrafter"/>
</dbReference>
<dbReference type="PROSITE" id="PS50984">
    <property type="entry name" value="TRUD"/>
    <property type="match status" value="1"/>
</dbReference>
<evidence type="ECO:0000259" key="3">
    <source>
        <dbReference type="PROSITE" id="PS50984"/>
    </source>
</evidence>
<protein>
    <recommendedName>
        <fullName evidence="3">TRUD domain-containing protein</fullName>
    </recommendedName>
</protein>
<evidence type="ECO:0000256" key="1">
    <source>
        <dbReference type="ARBA" id="ARBA00007953"/>
    </source>
</evidence>
<dbReference type="RefSeq" id="XP_002953844.1">
    <property type="nucleotide sequence ID" value="XM_002953798.1"/>
</dbReference>
<dbReference type="OrthoDB" id="447290at2759"/>
<sequence>QVTAACEAVARTGFINYFGLQRFGTGGAPTHEVGRALLRCEYENAVRLVLTGRSDERPEIAAARRLFFEEGDAQGALRGIPNYMLGERAVLGALVRQGATAWSAAMRAVPRTLRMMYLHAWQSHVWNLAASHRWARGGLPGVTTSAAKRLSLVRLVTDADVAAGRYSVFDVVLPLPGTEVEYPAHETGEWIRKVIGLDWPWDDVLCCVAPLGGGSCPRPVS</sequence>
<dbReference type="STRING" id="3068.D8U585"/>
<dbReference type="InterPro" id="IPR001656">
    <property type="entry name" value="PsdUridine_synth_TruD"/>
</dbReference>
<organism evidence="5">
    <name type="scientific">Volvox carteri f. nagariensis</name>
    <dbReference type="NCBI Taxonomy" id="3068"/>
    <lineage>
        <taxon>Eukaryota</taxon>
        <taxon>Viridiplantae</taxon>
        <taxon>Chlorophyta</taxon>
        <taxon>core chlorophytes</taxon>
        <taxon>Chlorophyceae</taxon>
        <taxon>CS clade</taxon>
        <taxon>Chlamydomonadales</taxon>
        <taxon>Volvocaceae</taxon>
        <taxon>Volvox</taxon>
    </lineage>
</organism>
<dbReference type="InterPro" id="IPR042214">
    <property type="entry name" value="TruD_catalytic"/>
</dbReference>
<evidence type="ECO:0000313" key="5">
    <source>
        <dbReference type="Proteomes" id="UP000001058"/>
    </source>
</evidence>
<dbReference type="Pfam" id="PF01142">
    <property type="entry name" value="TruD"/>
    <property type="match status" value="1"/>
</dbReference>
<dbReference type="EMBL" id="GL378359">
    <property type="protein sequence ID" value="EFJ45168.1"/>
    <property type="molecule type" value="Genomic_DNA"/>
</dbReference>
<keyword evidence="5" id="KW-1185">Reference proteome</keyword>
<dbReference type="GO" id="GO:0001522">
    <property type="term" value="P:pseudouridine synthesis"/>
    <property type="evidence" value="ECO:0007669"/>
    <property type="project" value="InterPro"/>
</dbReference>
<dbReference type="GO" id="GO:0009982">
    <property type="term" value="F:pseudouridine synthase activity"/>
    <property type="evidence" value="ECO:0007669"/>
    <property type="project" value="InterPro"/>
</dbReference>
<name>D8U585_VOLCA</name>
<dbReference type="Proteomes" id="UP000001058">
    <property type="component" value="Unassembled WGS sequence"/>
</dbReference>
<dbReference type="GO" id="GO:0003723">
    <property type="term" value="F:RNA binding"/>
    <property type="evidence" value="ECO:0007669"/>
    <property type="project" value="InterPro"/>
</dbReference>
<dbReference type="eggNOG" id="KOG2339">
    <property type="taxonomic scope" value="Eukaryota"/>
</dbReference>